<dbReference type="InterPro" id="IPR050859">
    <property type="entry name" value="Class-I_PLP-dep_aminotransf"/>
</dbReference>
<feature type="compositionally biased region" description="Basic and acidic residues" evidence="6">
    <location>
        <begin position="23"/>
        <end position="32"/>
    </location>
</feature>
<keyword evidence="3" id="KW-0032">Aminotransferase</keyword>
<evidence type="ECO:0000256" key="6">
    <source>
        <dbReference type="SAM" id="MobiDB-lite"/>
    </source>
</evidence>
<reference evidence="8 9" key="1">
    <citation type="journal article" date="2018" name="BMC Genomics">
        <title>Genomic evidence for intraspecific hybridization in a clonal and extremely halotolerant yeast.</title>
        <authorList>
            <person name="Gostincar C."/>
            <person name="Stajich J.E."/>
            <person name="Zupancic J."/>
            <person name="Zalar P."/>
            <person name="Gunde-Cimerman N."/>
        </authorList>
    </citation>
    <scope>NUCLEOTIDE SEQUENCE [LARGE SCALE GENOMIC DNA]</scope>
    <source>
        <strain evidence="8 9">EXF-171</strain>
    </source>
</reference>
<evidence type="ECO:0000256" key="4">
    <source>
        <dbReference type="ARBA" id="ARBA00022679"/>
    </source>
</evidence>
<feature type="region of interest" description="Disordered" evidence="6">
    <location>
        <begin position="651"/>
        <end position="675"/>
    </location>
</feature>
<dbReference type="PANTHER" id="PTHR42790:SF1">
    <property type="entry name" value="AROMATIC AMINO ACID AMINOTRANSFERASE, HYPOTHETICAL (EUROFUNG)"/>
    <property type="match status" value="1"/>
</dbReference>
<evidence type="ECO:0000256" key="5">
    <source>
        <dbReference type="ARBA" id="ARBA00022898"/>
    </source>
</evidence>
<dbReference type="InterPro" id="IPR015424">
    <property type="entry name" value="PyrdxlP-dep_Trfase"/>
</dbReference>
<evidence type="ECO:0000313" key="8">
    <source>
        <dbReference type="EMBL" id="RMZ01587.1"/>
    </source>
</evidence>
<feature type="domain" description="Aminotransferase class I/classII large" evidence="7">
    <location>
        <begin position="146"/>
        <end position="437"/>
    </location>
</feature>
<accession>A0A3M7GLC2</accession>
<comment type="cofactor">
    <cofactor evidence="1">
        <name>pyridoxal 5'-phosphate</name>
        <dbReference type="ChEBI" id="CHEBI:597326"/>
    </cofactor>
</comment>
<organism evidence="8 9">
    <name type="scientific">Hortaea werneckii</name>
    <name type="common">Black yeast</name>
    <name type="synonym">Cladosporium werneckii</name>
    <dbReference type="NCBI Taxonomy" id="91943"/>
    <lineage>
        <taxon>Eukaryota</taxon>
        <taxon>Fungi</taxon>
        <taxon>Dikarya</taxon>
        <taxon>Ascomycota</taxon>
        <taxon>Pezizomycotina</taxon>
        <taxon>Dothideomycetes</taxon>
        <taxon>Dothideomycetidae</taxon>
        <taxon>Mycosphaerellales</taxon>
        <taxon>Teratosphaeriaceae</taxon>
        <taxon>Hortaea</taxon>
    </lineage>
</organism>
<evidence type="ECO:0000256" key="3">
    <source>
        <dbReference type="ARBA" id="ARBA00022576"/>
    </source>
</evidence>
<dbReference type="Gene3D" id="3.40.640.10">
    <property type="entry name" value="Type I PLP-dependent aspartate aminotransferase-like (Major domain)"/>
    <property type="match status" value="1"/>
</dbReference>
<feature type="region of interest" description="Disordered" evidence="6">
    <location>
        <begin position="1"/>
        <end position="41"/>
    </location>
</feature>
<keyword evidence="4" id="KW-0808">Transferase</keyword>
<dbReference type="InterPro" id="IPR015421">
    <property type="entry name" value="PyrdxlP-dep_Trfase_major"/>
</dbReference>
<gene>
    <name evidence="8" type="ORF">D0862_06315</name>
</gene>
<dbReference type="SUPFAM" id="SSF53383">
    <property type="entry name" value="PLP-dependent transferases"/>
    <property type="match status" value="1"/>
</dbReference>
<evidence type="ECO:0000313" key="9">
    <source>
        <dbReference type="Proteomes" id="UP000281468"/>
    </source>
</evidence>
<evidence type="ECO:0000256" key="2">
    <source>
        <dbReference type="ARBA" id="ARBA00007441"/>
    </source>
</evidence>
<keyword evidence="5" id="KW-0663">Pyridoxal phosphate</keyword>
<dbReference type="AlphaFoldDB" id="A0A3M7GLC2"/>
<dbReference type="EMBL" id="QWIQ01000179">
    <property type="protein sequence ID" value="RMZ01587.1"/>
    <property type="molecule type" value="Genomic_DNA"/>
</dbReference>
<dbReference type="GO" id="GO:1901605">
    <property type="term" value="P:alpha-amino acid metabolic process"/>
    <property type="evidence" value="ECO:0007669"/>
    <property type="project" value="TreeGrafter"/>
</dbReference>
<dbReference type="Pfam" id="PF00155">
    <property type="entry name" value="Aminotran_1_2"/>
    <property type="match status" value="1"/>
</dbReference>
<evidence type="ECO:0000256" key="1">
    <source>
        <dbReference type="ARBA" id="ARBA00001933"/>
    </source>
</evidence>
<dbReference type="PANTHER" id="PTHR42790">
    <property type="entry name" value="AMINOTRANSFERASE"/>
    <property type="match status" value="1"/>
</dbReference>
<comment type="similarity">
    <text evidence="2">Belongs to the class-I pyridoxal-phosphate-dependent aminotransferase family.</text>
</comment>
<dbReference type="GO" id="GO:0008483">
    <property type="term" value="F:transaminase activity"/>
    <property type="evidence" value="ECO:0007669"/>
    <property type="project" value="UniProtKB-KW"/>
</dbReference>
<dbReference type="InterPro" id="IPR004839">
    <property type="entry name" value="Aminotransferase_I/II_large"/>
</dbReference>
<name>A0A3M7GLC2_HORWE</name>
<dbReference type="CDD" id="cd00609">
    <property type="entry name" value="AAT_like"/>
    <property type="match status" value="1"/>
</dbReference>
<feature type="region of interest" description="Disordered" evidence="6">
    <location>
        <begin position="82"/>
        <end position="103"/>
    </location>
</feature>
<dbReference type="GO" id="GO:0030170">
    <property type="term" value="F:pyridoxal phosphate binding"/>
    <property type="evidence" value="ECO:0007669"/>
    <property type="project" value="InterPro"/>
</dbReference>
<protein>
    <recommendedName>
        <fullName evidence="7">Aminotransferase class I/classII large domain-containing protein</fullName>
    </recommendedName>
</protein>
<dbReference type="Proteomes" id="UP000281468">
    <property type="component" value="Unassembled WGS sequence"/>
</dbReference>
<comment type="caution">
    <text evidence="8">The sequence shown here is derived from an EMBL/GenBank/DDBJ whole genome shotgun (WGS) entry which is preliminary data.</text>
</comment>
<sequence length="675" mass="75742">MQWNKAAGRAPPPSNNQSYVADTRPEPKDLSHHLSRATKTRQASSIKQFYKYFQIPGIGQLAGGLPNNYYFPFDTLEAKVARPDRWQTTPNKPVDPPADGDTDELDSVKRRMAGLSMGAKGSPLNQPEDSITVPHTTQQKDPLKKIDLSTALQYGTAQGYPPLYYFIRQFTQQNLHPNCPYKGGPEVILTCGNTDGFSKVLQALTNEWSEEKDWIRDKEGLLVEEFAYMNAVQGAKPRGMNIAPVKMDDEGMMAEGKGGLRDVLENWDEKMGKRPHLMYTVTMGQNPTSGVLSLQRRREIYALCSQYDIIIVEDDPYWYLQFPTSTAVNTTTTSHPANQSFNPHISLLANGEPRPEGWKSSGYAFLDSLVPSFISIDTDGRVIRLDTFSKTVAPGCRLGWISAQPALVERLLRITETTTQQPSGFVQSLIAELVLGPDHEGLNDPPSAHSLKGAKGGLPTGQGWKADGWVRWLEGLRGNYERRMKLMCSTLDEGRHLIKSGRRNSLTTPSSFAADEEAEEEDEWAVIETTPLYSFDWPVGGMFIWLRINFESHPLYPHYRRSAQLPRLSRALWIFWTRKPHLVLVSPGSIFSPTDKIREEQGWKFFRLCFAAIDEEELVPTSKRLARGVRAFWRIREKSAIEELLEEDEQGNMVGGGEGEGVEGENGLAQMIGPC</sequence>
<dbReference type="VEuPathDB" id="FungiDB:BTJ68_08751"/>
<evidence type="ECO:0000259" key="7">
    <source>
        <dbReference type="Pfam" id="PF00155"/>
    </source>
</evidence>
<proteinExistence type="inferred from homology"/>